<reference evidence="2 3" key="1">
    <citation type="submission" date="2023-02" db="EMBL/GenBank/DDBJ databases">
        <title>Pathogen: clinical or host-associated sample.</title>
        <authorList>
            <person name="Hergert J."/>
            <person name="Casey R."/>
            <person name="Wagner J."/>
            <person name="Young E.L."/>
            <person name="Oakeson K.F."/>
        </authorList>
    </citation>
    <scope>NUCLEOTIDE SEQUENCE [LARGE SCALE GENOMIC DNA]</scope>
    <source>
        <strain evidence="2 3">2022CK-00829</strain>
        <plasmid evidence="2 3">unnamed1</plasmid>
    </source>
</reference>
<keyword evidence="3" id="KW-1185">Reference proteome</keyword>
<keyword evidence="2" id="KW-0614">Plasmid</keyword>
<feature type="region of interest" description="Disordered" evidence="1">
    <location>
        <begin position="1"/>
        <end position="21"/>
    </location>
</feature>
<organism evidence="2 3">
    <name type="scientific">Paenibacillus urinalis</name>
    <dbReference type="NCBI Taxonomy" id="521520"/>
    <lineage>
        <taxon>Bacteria</taxon>
        <taxon>Bacillati</taxon>
        <taxon>Bacillota</taxon>
        <taxon>Bacilli</taxon>
        <taxon>Bacillales</taxon>
        <taxon>Paenibacillaceae</taxon>
        <taxon>Paenibacillus</taxon>
    </lineage>
</organism>
<name>A0ABY7XH76_9BACL</name>
<evidence type="ECO:0000256" key="1">
    <source>
        <dbReference type="SAM" id="MobiDB-lite"/>
    </source>
</evidence>
<proteinExistence type="predicted"/>
<feature type="compositionally biased region" description="Basic and acidic residues" evidence="1">
    <location>
        <begin position="1"/>
        <end position="10"/>
    </location>
</feature>
<accession>A0ABY7XH76</accession>
<evidence type="ECO:0000313" key="3">
    <source>
        <dbReference type="Proteomes" id="UP001221519"/>
    </source>
</evidence>
<dbReference type="Proteomes" id="UP001221519">
    <property type="component" value="Plasmid unnamed1"/>
</dbReference>
<protein>
    <submittedName>
        <fullName evidence="2">Uncharacterized protein</fullName>
    </submittedName>
</protein>
<gene>
    <name evidence="2" type="ORF">PUW25_25265</name>
</gene>
<dbReference type="RefSeq" id="WP_274338713.1">
    <property type="nucleotide sequence ID" value="NZ_CP118109.1"/>
</dbReference>
<geneLocation type="plasmid" evidence="2 3">
    <name>unnamed1</name>
</geneLocation>
<dbReference type="EMBL" id="CP118109">
    <property type="protein sequence ID" value="WDI05120.1"/>
    <property type="molecule type" value="Genomic_DNA"/>
</dbReference>
<evidence type="ECO:0000313" key="2">
    <source>
        <dbReference type="EMBL" id="WDI05120.1"/>
    </source>
</evidence>
<sequence>MEREQYDENKFTPYLDNDSRPMTRFLQSNEEDDEMSFFAKAGIAVGGVIAARALMHRTGATRQITRFFDTQVKGSYQAAREIMQEQRPSRTLTRDLPGSIRRFNERRSELVKRQTEQMREFSRRGGAEEYDMQRYIRQREQMITEQVPFHIQEGLRYRDVLKEVETRMPKHAKSIQSAMESGDPGFLRSLPSEQMASHLRKHGVSDREAIDQFTRIQDAYRNRNYRADSEEAREWIEGIQTKMRKFTAEQMDTLTRKEARYKGVMNGHRQATVEDILAMNKNGVMQVDPKLVAHMEEIMQYNKKFGQSVFDENVYIRERNGKIIDWTDYKTYDDMRRGVKEWAAKTLPGGLMHMRDNINMQEAREIASFRIFNRDVVQPGLNAQRGLDVKERAHEPLIYVNGKFVRLFDDNAVNTDAGMEVLNKQRDMFLTSSRFGTIGKVTRQVSGMMTEEGGQRNFFAGVFDLGRQDKDAAIHGALGRVNKFFNPDWERNVINKALQGGIDQESSYAVRAYFEKYTKGLSARSLNNMMDDMPASLRDFVQANEITFSTQDDFMKVFRFMGEGDGKRMASGELKSLWQKYERDPDAFLHSKRPVGDSSWLGEYTNIQTGFDRIHQQLSIDLINQLVHRKQMNTMSPFDFRQYTDDLFDADKLTKQEWQDTQFLFSHAQYKKSEIGINSNPSGAINDINNLMTGQTPEALKFQDNVKANLHVTNPLFQKFSGTRPVNRINDEYIAVNKAFESTTTSGRFLEFFTDFGDKAKQMGLRTGRRNMEDFTNLSIFGANYPIYRLQDALGDLGLGFSDDSMTSPLKMMSSLMLKRFLPIYLGTQYAQYLDWEVEQSTGQSVSDRWENYKARTNLIEAWADDESGKTEEEKRARMLTPGIDHFAAMPSIYLPGIGPVGPGYIAASALGYGGTPIDEKEAYSAEEYEEYLQYGVDEVRKSRWWAFGSKSAYRGDRITEHRPNSYRLAMSDAEDSDTDLTNEERWSEANMLPTFRNPLGGLAYAFGMKDPYYWERKHFYDRPYLITGSLFNPNTPFFGDIGNATIGQLIKPTEKMHPEYWGDPILMQEQTSEFGNRPNSPIVTRFSPGGRTENVVYADSEDYGANQYTRDADTSAPRYIQIHQKDAEGNQTGAYVAQEVNTGQAIYVPANVANKDYTIEELFNIAEKTDDDTLIKTKPRAMFDDGFAYKQELENRKLEDLQDPTQAGWLMQEAWENWSEPLGVYKWILQDEVFGYNPYEGKTVIEKADAAYNLSNAFQSLNAGSLGGQLSEIGRRFIRRDDGQLDKFNPIRNTMPDWLPGSDYFIDFQSGDPYQKIENGEYRLPGETYEKLNQLHPDETGAYGAFDKFKILADVAPWSDEYKFWRDYVVETSTDAELRKQAAEIKRQVAQRKQKYEFTPYRFEGAELEYQQATVRKFLDDYSFVTEEFGDQVFRLAGVDLRGKAEGVLRSYLGIGDQVTIGLNGDESKQISNDTYKTARVVVYNEDIGNINRDILARGLMKENLTDFSAAGVFSRFSDSEISKGARWERIAHYESPLNTKFLQVRTALEEYERDQVYGKDWATWENFLIDDYLIPGFQSIIRHDLDESMMRGAIAGAAVGGFLNIFGASKKNILRSGIVGALGAGIGNLYRQNYEKETGEAWIPERRRIENDINEYFDVLKYMKFRGLYEQAKVDAAEAGYDVDAILGSEEARQEMNKQRKRDLEDQKIRLFIDQPEGWEDQRKAINKEIELMGQGFNEVQLPQEVLMAMHYKDMYERTVYGADPYGDRMKLASAFPYKDKWFFDDFVEAPEKDRQRILEVIPENQRRIYKALWGMENEGPAPLEEVFSKFVLPDPGWIGWNPKVDLDDMKVKAVQEAGLDMSDFNFWTDDVVSSSYLPDISPEGNDVYLNGPQFSGYQEMQDNIRAVLEGQGLTDVDIRIAPNGGNETSVNFRYEEDRSHEIDNYFKENMDSLM</sequence>